<gene>
    <name evidence="4" type="ORF">PTTT1_LOCUS31106</name>
</gene>
<evidence type="ECO:0000256" key="1">
    <source>
        <dbReference type="ARBA" id="ARBA00049983"/>
    </source>
</evidence>
<dbReference type="SUPFAM" id="SSF48371">
    <property type="entry name" value="ARM repeat"/>
    <property type="match status" value="1"/>
</dbReference>
<evidence type="ECO:0000313" key="4">
    <source>
        <dbReference type="EMBL" id="CAG9286066.1"/>
    </source>
</evidence>
<proteinExistence type="inferred from homology"/>
<evidence type="ECO:0000259" key="3">
    <source>
        <dbReference type="Pfam" id="PF25567"/>
    </source>
</evidence>
<protein>
    <recommendedName>
        <fullName evidence="3">SYO1-like TPR repeats domain-containing protein</fullName>
    </recommendedName>
</protein>
<dbReference type="InterPro" id="IPR016024">
    <property type="entry name" value="ARM-type_fold"/>
</dbReference>
<dbReference type="InterPro" id="IPR052616">
    <property type="entry name" value="SYO1-like"/>
</dbReference>
<dbReference type="Proteomes" id="UP000836788">
    <property type="component" value="Chromosome 21"/>
</dbReference>
<reference evidence="4" key="1">
    <citation type="submission" date="2022-02" db="EMBL/GenBank/DDBJ databases">
        <authorList>
            <person name="Giguere J D."/>
        </authorList>
    </citation>
    <scope>NUCLEOTIDE SEQUENCE</scope>
    <source>
        <strain evidence="4">CCAP 1055/1</strain>
    </source>
</reference>
<feature type="region of interest" description="Disordered" evidence="2">
    <location>
        <begin position="1"/>
        <end position="34"/>
    </location>
</feature>
<dbReference type="GO" id="GO:0051082">
    <property type="term" value="F:unfolded protein binding"/>
    <property type="evidence" value="ECO:0007669"/>
    <property type="project" value="TreeGrafter"/>
</dbReference>
<name>A0A8J9SA76_PHATR</name>
<dbReference type="InterPro" id="IPR057990">
    <property type="entry name" value="TPR_SYO1"/>
</dbReference>
<dbReference type="PANTHER" id="PTHR13347">
    <property type="entry name" value="HEAT REPEAT-CONTAINING PROTEIN 3"/>
    <property type="match status" value="1"/>
</dbReference>
<evidence type="ECO:0000256" key="2">
    <source>
        <dbReference type="SAM" id="MobiDB-lite"/>
    </source>
</evidence>
<feature type="region of interest" description="Disordered" evidence="2">
    <location>
        <begin position="382"/>
        <end position="402"/>
    </location>
</feature>
<comment type="similarity">
    <text evidence="1">Belongs to the nuclear import and ribosome assembly adapter family.</text>
</comment>
<sequence length="714" mass="78869">MGKQKRNKRRSNNKDHAKQGAPADATNPNGTTGPAIVQRIRHADARTRHAALCALLHTCNFASGAKCFHRSVLQAVRDSIMDVDLECALAAVAILTTTLQQEDSSSKMDPTVSAGWLVLLHGRLQSCATEVDQKDPKMSLPWLNLASCCLQCACVLVETNSLALERLVPESGLRTSELRDAFWPNVSSWLSQALQQAAGEEASVGTTEVSRVHSEHWETIAIWAARIFHSCWDDEEADGSLIQSWYRDQRQDAQATFQVLHRAAISRTHSIPVPCRLHAVGALLSVGKNPITLSSGTSFSARQEDVKFAKEDTWEPMLLDACMGVLRESLQWHESTASQLVQKLAYAHKAWKAQAQDAELEKSIISLQRSKNEPARQIARRLQQQPDNVDDSEQCEKGRGKLPVDRQDKETVYYEAEATWNQHIRGLQLALEITANLTSDAGAASYCHEDTVMTEDESSATSLDYQLTTSLLRHDVPMQLWRLLRPLTDYTSQVDSASLALVAETCGDLQSKAALCLGHVLANIPSWAPPDSLWTDLQTAVKRTTAMEGRQGLCACMVVYLRSRGYPSLQTLQPSDLQFLRSLILGHDYTPSDTVPRDAVCMMGLLLCSHQTHSAEVNEVFARTLLETNVNSGTSAILLAEILNTFMDVYGTDAHPAVFDNLNVLGFFQKSIPALKQKISIASSCSATRPEDLEVWKEAATNAARFVQYKKGYA</sequence>
<dbReference type="GO" id="GO:0042273">
    <property type="term" value="P:ribosomal large subunit biogenesis"/>
    <property type="evidence" value="ECO:0007669"/>
    <property type="project" value="TreeGrafter"/>
</dbReference>
<dbReference type="Pfam" id="PF25567">
    <property type="entry name" value="TPR_SYO1"/>
    <property type="match status" value="1"/>
</dbReference>
<dbReference type="PANTHER" id="PTHR13347:SF1">
    <property type="entry name" value="HEAT REPEAT-CONTAINING PROTEIN 3"/>
    <property type="match status" value="1"/>
</dbReference>
<accession>A0A8J9SA76</accession>
<dbReference type="AlphaFoldDB" id="A0A8J9SA76"/>
<organism evidence="4">
    <name type="scientific">Phaeodactylum tricornutum</name>
    <name type="common">Diatom</name>
    <dbReference type="NCBI Taxonomy" id="2850"/>
    <lineage>
        <taxon>Eukaryota</taxon>
        <taxon>Sar</taxon>
        <taxon>Stramenopiles</taxon>
        <taxon>Ochrophyta</taxon>
        <taxon>Bacillariophyta</taxon>
        <taxon>Bacillariophyceae</taxon>
        <taxon>Bacillariophycidae</taxon>
        <taxon>Naviculales</taxon>
        <taxon>Phaeodactylaceae</taxon>
        <taxon>Phaeodactylum</taxon>
    </lineage>
</organism>
<dbReference type="InterPro" id="IPR011989">
    <property type="entry name" value="ARM-like"/>
</dbReference>
<dbReference type="EMBL" id="OU594962">
    <property type="protein sequence ID" value="CAG9286066.1"/>
    <property type="molecule type" value="Genomic_DNA"/>
</dbReference>
<dbReference type="GO" id="GO:0006606">
    <property type="term" value="P:protein import into nucleus"/>
    <property type="evidence" value="ECO:0007669"/>
    <property type="project" value="TreeGrafter"/>
</dbReference>
<dbReference type="Gene3D" id="1.25.10.10">
    <property type="entry name" value="Leucine-rich Repeat Variant"/>
    <property type="match status" value="1"/>
</dbReference>
<feature type="compositionally biased region" description="Basic residues" evidence="2">
    <location>
        <begin position="1"/>
        <end position="11"/>
    </location>
</feature>
<feature type="domain" description="SYO1-like TPR repeats" evidence="3">
    <location>
        <begin position="468"/>
        <end position="711"/>
    </location>
</feature>